<sequence>MGRSLTLPLCLLVLAGNNGVAFTPWVALPGEITPDVYHPLLPGTPLATRRPLTGRKGYNGGRKLFCLLDLPFLSKNTFRRQEMKLKQSDTEAATESMETSANGIMLLKGTQKDTISCGVSMDGKWQKRGYSSLNDCVSCILVDTGKVLDIEIMSNFCKMCNNMPSSKYCSKYVCRNHKGSSSSMEKVGAYRIFQCSEVTRNLQYTQYYGGGDSEAYNAVKGIDG</sequence>
<protein>
    <recommendedName>
        <fullName evidence="2">Mutator-like transposase domain-containing protein</fullName>
    </recommendedName>
</protein>
<name>A0A4Y2I383_ARAVE</name>
<feature type="signal peptide" evidence="1">
    <location>
        <begin position="1"/>
        <end position="21"/>
    </location>
</feature>
<keyword evidence="1" id="KW-0732">Signal</keyword>
<proteinExistence type="predicted"/>
<feature type="domain" description="Mutator-like transposase" evidence="2">
    <location>
        <begin position="56"/>
        <end position="220"/>
    </location>
</feature>
<keyword evidence="4" id="KW-1185">Reference proteome</keyword>
<evidence type="ECO:0000313" key="3">
    <source>
        <dbReference type="EMBL" id="GBM71984.1"/>
    </source>
</evidence>
<dbReference type="InterPro" id="IPR049012">
    <property type="entry name" value="Mutator_transp_dom"/>
</dbReference>
<evidence type="ECO:0000256" key="1">
    <source>
        <dbReference type="SAM" id="SignalP"/>
    </source>
</evidence>
<dbReference type="AlphaFoldDB" id="A0A4Y2I383"/>
<accession>A0A4Y2I383</accession>
<comment type="caution">
    <text evidence="3">The sequence shown here is derived from an EMBL/GenBank/DDBJ whole genome shotgun (WGS) entry which is preliminary data.</text>
</comment>
<organism evidence="3 4">
    <name type="scientific">Araneus ventricosus</name>
    <name type="common">Orbweaver spider</name>
    <name type="synonym">Epeira ventricosa</name>
    <dbReference type="NCBI Taxonomy" id="182803"/>
    <lineage>
        <taxon>Eukaryota</taxon>
        <taxon>Metazoa</taxon>
        <taxon>Ecdysozoa</taxon>
        <taxon>Arthropoda</taxon>
        <taxon>Chelicerata</taxon>
        <taxon>Arachnida</taxon>
        <taxon>Araneae</taxon>
        <taxon>Araneomorphae</taxon>
        <taxon>Entelegynae</taxon>
        <taxon>Araneoidea</taxon>
        <taxon>Araneidae</taxon>
        <taxon>Araneus</taxon>
    </lineage>
</organism>
<dbReference type="EMBL" id="BGPR01002348">
    <property type="protein sequence ID" value="GBM71984.1"/>
    <property type="molecule type" value="Genomic_DNA"/>
</dbReference>
<gene>
    <name evidence="3" type="ORF">AVEN_269314_1</name>
</gene>
<feature type="chain" id="PRO_5021376776" description="Mutator-like transposase domain-containing protein" evidence="1">
    <location>
        <begin position="22"/>
        <end position="224"/>
    </location>
</feature>
<reference evidence="3 4" key="1">
    <citation type="journal article" date="2019" name="Sci. Rep.">
        <title>Orb-weaving spider Araneus ventricosus genome elucidates the spidroin gene catalogue.</title>
        <authorList>
            <person name="Kono N."/>
            <person name="Nakamura H."/>
            <person name="Ohtoshi R."/>
            <person name="Moran D.A.P."/>
            <person name="Shinohara A."/>
            <person name="Yoshida Y."/>
            <person name="Fujiwara M."/>
            <person name="Mori M."/>
            <person name="Tomita M."/>
            <person name="Arakawa K."/>
        </authorList>
    </citation>
    <scope>NUCLEOTIDE SEQUENCE [LARGE SCALE GENOMIC DNA]</scope>
</reference>
<evidence type="ECO:0000313" key="4">
    <source>
        <dbReference type="Proteomes" id="UP000499080"/>
    </source>
</evidence>
<dbReference type="Proteomes" id="UP000499080">
    <property type="component" value="Unassembled WGS sequence"/>
</dbReference>
<dbReference type="OrthoDB" id="6462658at2759"/>
<dbReference type="Pfam" id="PF20700">
    <property type="entry name" value="Mutator"/>
    <property type="match status" value="1"/>
</dbReference>
<evidence type="ECO:0000259" key="2">
    <source>
        <dbReference type="Pfam" id="PF20700"/>
    </source>
</evidence>